<dbReference type="AlphaFoldDB" id="A0ABD5WR55"/>
<dbReference type="EMBL" id="JBHSZH010000005">
    <property type="protein sequence ID" value="MFC7082265.1"/>
    <property type="molecule type" value="Genomic_DNA"/>
</dbReference>
<evidence type="ECO:0000313" key="1">
    <source>
        <dbReference type="EMBL" id="MFC7082265.1"/>
    </source>
</evidence>
<organism evidence="1 2">
    <name type="scientific">Halorussus caseinilyticus</name>
    <dbReference type="NCBI Taxonomy" id="3034025"/>
    <lineage>
        <taxon>Archaea</taxon>
        <taxon>Methanobacteriati</taxon>
        <taxon>Methanobacteriota</taxon>
        <taxon>Stenosarchaea group</taxon>
        <taxon>Halobacteria</taxon>
        <taxon>Halobacteriales</taxon>
        <taxon>Haladaptataceae</taxon>
        <taxon>Halorussus</taxon>
    </lineage>
</organism>
<accession>A0ABD5WR55</accession>
<proteinExistence type="predicted"/>
<dbReference type="Proteomes" id="UP001596407">
    <property type="component" value="Unassembled WGS sequence"/>
</dbReference>
<dbReference type="RefSeq" id="WP_276279746.1">
    <property type="nucleotide sequence ID" value="NZ_CP119809.1"/>
</dbReference>
<protein>
    <submittedName>
        <fullName evidence="1">Uncharacterized protein</fullName>
    </submittedName>
</protein>
<sequence length="280" mass="32963">MEFPKASEDLLPDLYERLDEANETAESVLRKQFWIENKGNARVVVFGEATKDDFLEAMHEAPEIMVPFFMKISGLPSREFERVYGVKSVDAIKTWTQKDLRESQKGEVFAEALTQVLPDRLYLETCLYTFYLLWENDQRRHQRAKYEQVVRERLEDAGFPNRKGEDLAGKPDIVLPPDKPFKALGEVRDMHRKDFRKRNKNFDSEARRAKENFPDAKFVVVAKFPKHQIDNNRRELRDMVLDLNPDDIDAVIFPDEFDRLYELLEEWGISRSTPTKQTEL</sequence>
<gene>
    <name evidence="1" type="ORF">ACFQJ6_21445</name>
</gene>
<evidence type="ECO:0000313" key="2">
    <source>
        <dbReference type="Proteomes" id="UP001596407"/>
    </source>
</evidence>
<dbReference type="GeneID" id="79304328"/>
<reference evidence="1 2" key="1">
    <citation type="journal article" date="2019" name="Int. J. Syst. Evol. Microbiol.">
        <title>The Global Catalogue of Microorganisms (GCM) 10K type strain sequencing project: providing services to taxonomists for standard genome sequencing and annotation.</title>
        <authorList>
            <consortium name="The Broad Institute Genomics Platform"/>
            <consortium name="The Broad Institute Genome Sequencing Center for Infectious Disease"/>
            <person name="Wu L."/>
            <person name="Ma J."/>
        </authorList>
    </citation>
    <scope>NUCLEOTIDE SEQUENCE [LARGE SCALE GENOMIC DNA]</scope>
    <source>
        <strain evidence="1 2">DT72</strain>
    </source>
</reference>
<keyword evidence="2" id="KW-1185">Reference proteome</keyword>
<comment type="caution">
    <text evidence="1">The sequence shown here is derived from an EMBL/GenBank/DDBJ whole genome shotgun (WGS) entry which is preliminary data.</text>
</comment>
<name>A0ABD5WR55_9EURY</name>